<keyword evidence="3" id="KW-1185">Reference proteome</keyword>
<dbReference type="PANTHER" id="PTHR47629:SF1">
    <property type="entry name" value="C-TYPE LECTIN DOMAIN-CONTAINING PROTEIN-RELATED"/>
    <property type="match status" value="1"/>
</dbReference>
<feature type="chain" id="PRO_5040389375" description="C-type lectin domain-containing protein" evidence="1">
    <location>
        <begin position="23"/>
        <end position="454"/>
    </location>
</feature>
<dbReference type="EMBL" id="CANHGI010000002">
    <property type="protein sequence ID" value="CAI5442919.1"/>
    <property type="molecule type" value="Genomic_DNA"/>
</dbReference>
<dbReference type="SUPFAM" id="SSF56436">
    <property type="entry name" value="C-type lectin-like"/>
    <property type="match status" value="2"/>
</dbReference>
<reference evidence="2" key="1">
    <citation type="submission" date="2022-11" db="EMBL/GenBank/DDBJ databases">
        <authorList>
            <person name="Kikuchi T."/>
        </authorList>
    </citation>
    <scope>NUCLEOTIDE SEQUENCE</scope>
    <source>
        <strain evidence="2">PS1010</strain>
    </source>
</reference>
<feature type="signal peptide" evidence="1">
    <location>
        <begin position="1"/>
        <end position="22"/>
    </location>
</feature>
<evidence type="ECO:0008006" key="4">
    <source>
        <dbReference type="Google" id="ProtNLM"/>
    </source>
</evidence>
<name>A0A9P1ID02_9PELO</name>
<protein>
    <recommendedName>
        <fullName evidence="4">C-type lectin domain-containing protein</fullName>
    </recommendedName>
</protein>
<evidence type="ECO:0000313" key="2">
    <source>
        <dbReference type="EMBL" id="CAI5442919.1"/>
    </source>
</evidence>
<dbReference type="Proteomes" id="UP001152747">
    <property type="component" value="Unassembled WGS sequence"/>
</dbReference>
<proteinExistence type="predicted"/>
<accession>A0A9P1ID02</accession>
<dbReference type="PANTHER" id="PTHR47629">
    <property type="entry name" value="C-TYPE LECTIN-RELATED"/>
    <property type="match status" value="1"/>
</dbReference>
<dbReference type="AlphaFoldDB" id="A0A9P1ID02"/>
<dbReference type="InterPro" id="IPR016187">
    <property type="entry name" value="CTDL_fold"/>
</dbReference>
<evidence type="ECO:0000313" key="3">
    <source>
        <dbReference type="Proteomes" id="UP001152747"/>
    </source>
</evidence>
<gene>
    <name evidence="2" type="ORF">CAMP_LOCUS5556</name>
</gene>
<organism evidence="2 3">
    <name type="scientific">Caenorhabditis angaria</name>
    <dbReference type="NCBI Taxonomy" id="860376"/>
    <lineage>
        <taxon>Eukaryota</taxon>
        <taxon>Metazoa</taxon>
        <taxon>Ecdysozoa</taxon>
        <taxon>Nematoda</taxon>
        <taxon>Chromadorea</taxon>
        <taxon>Rhabditida</taxon>
        <taxon>Rhabditina</taxon>
        <taxon>Rhabditomorpha</taxon>
        <taxon>Rhabditoidea</taxon>
        <taxon>Rhabditidae</taxon>
        <taxon>Peloderinae</taxon>
        <taxon>Caenorhabditis</taxon>
    </lineage>
</organism>
<sequence>MKCRVFIPIFLFYILSTSYVSSNNSWVDCICWCRNETTCLLVYKSGMFCYKIGFDMRNATANIRYTNDPKNLEIALKSDITNCTSSIELLKNQNFDQIKACPFGYRKQIRKRFTLCVKALYLTEQTNISVGLQECSKSGDKLLGFENKYEVEYWSIDRRPKGFNSTNMFIALFKDSSQFEWTERWITGSGEMSWADDYPSNKDRCAYLLVGTLKLISGNCLCAPNFSQMIVLCALVSSNDSWVDCICWCRNETTCLLVYKSGNFCYKIGFDMRNATSNIRYTNDPKNLEIALKSDITNCTSSIELLKNQNFDKLKACPNGYHKLTRINYIICARTRYLRNQNTSFSGLLKCSEEGDKLLGFENKDEVSYWNIDRRPKGFQSTNMFLALFGNTTTAFHWTERWITGKGEMPWAVGYPHKVDTCGYMEIGTSKLKTANCDGNAQISQMIILCGSPI</sequence>
<keyword evidence="1" id="KW-0732">Signal</keyword>
<comment type="caution">
    <text evidence="2">The sequence shown here is derived from an EMBL/GenBank/DDBJ whole genome shotgun (WGS) entry which is preliminary data.</text>
</comment>
<evidence type="ECO:0000256" key="1">
    <source>
        <dbReference type="SAM" id="SignalP"/>
    </source>
</evidence>